<sequence length="70" mass="8165">MEATMAATKTLQELATLRRQLAKRDRKVNRYHVCNEIFKRANALWRDGFLTAADFLEIRDEVDQATLPKD</sequence>
<name>A0ABY6BLE3_9GAMM</name>
<proteinExistence type="predicted"/>
<dbReference type="EMBL" id="CP104694">
    <property type="protein sequence ID" value="UXI69860.1"/>
    <property type="molecule type" value="Genomic_DNA"/>
</dbReference>
<keyword evidence="2" id="KW-1185">Reference proteome</keyword>
<organism evidence="1 2">
    <name type="scientific">Tahibacter amnicola</name>
    <dbReference type="NCBI Taxonomy" id="2976241"/>
    <lineage>
        <taxon>Bacteria</taxon>
        <taxon>Pseudomonadati</taxon>
        <taxon>Pseudomonadota</taxon>
        <taxon>Gammaproteobacteria</taxon>
        <taxon>Lysobacterales</taxon>
        <taxon>Rhodanobacteraceae</taxon>
        <taxon>Tahibacter</taxon>
    </lineage>
</organism>
<accession>A0ABY6BLE3</accession>
<dbReference type="Proteomes" id="UP001064632">
    <property type="component" value="Chromosome"/>
</dbReference>
<dbReference type="RefSeq" id="WP_261696812.1">
    <property type="nucleotide sequence ID" value="NZ_CP104694.1"/>
</dbReference>
<reference evidence="1" key="1">
    <citation type="submission" date="2022-09" db="EMBL/GenBank/DDBJ databases">
        <title>Tahibacter sp. nov., isolated from a fresh water.</title>
        <authorList>
            <person name="Baek J.H."/>
            <person name="Lee J.K."/>
            <person name="Kim J.M."/>
            <person name="Jeon C.O."/>
        </authorList>
    </citation>
    <scope>NUCLEOTIDE SEQUENCE</scope>
    <source>
        <strain evidence="1">W38</strain>
    </source>
</reference>
<gene>
    <name evidence="1" type="ORF">N4264_09600</name>
</gene>
<evidence type="ECO:0000313" key="1">
    <source>
        <dbReference type="EMBL" id="UXI69860.1"/>
    </source>
</evidence>
<evidence type="ECO:0000313" key="2">
    <source>
        <dbReference type="Proteomes" id="UP001064632"/>
    </source>
</evidence>
<protein>
    <submittedName>
        <fullName evidence="1">Uncharacterized protein</fullName>
    </submittedName>
</protein>